<dbReference type="InterPro" id="IPR043534">
    <property type="entry name" value="EBDG/EBM"/>
</dbReference>
<dbReference type="SUPFAM" id="SSF49303">
    <property type="entry name" value="beta-Galactosidase/glucuronidase domain"/>
    <property type="match status" value="2"/>
</dbReference>
<dbReference type="GO" id="GO:0004553">
    <property type="term" value="F:hydrolase activity, hydrolyzing O-glycosyl compounds"/>
    <property type="evidence" value="ECO:0007669"/>
    <property type="project" value="InterPro"/>
</dbReference>
<proteinExistence type="predicted"/>
<sequence>MVAASSTTTAFSAGRPDDLPGFHLLRLRLVDARGGLLAENTYWRYREPAHMRALNQVERTRVSAEITGTDRSGARRGLTARLRNRGTTVAAMVRVSPLDSATGDRVLPTLYGDNYLWLLPGESRDVTLSWPASALASGRPVVRVDGHNVPTTTTGRA</sequence>
<dbReference type="KEGG" id="sfeu:IM697_21330"/>
<evidence type="ECO:0000259" key="1">
    <source>
        <dbReference type="Pfam" id="PF18368"/>
    </source>
</evidence>
<name>A0A7M2SWH6_9ACTN</name>
<dbReference type="InterPro" id="IPR013783">
    <property type="entry name" value="Ig-like_fold"/>
</dbReference>
<dbReference type="Proteomes" id="UP000594205">
    <property type="component" value="Chromosome"/>
</dbReference>
<accession>A0A7M2SWH6</accession>
<dbReference type="PANTHER" id="PTHR43536">
    <property type="entry name" value="MANNOSYLGLYCOPROTEIN ENDO-BETA-MANNOSIDASE"/>
    <property type="match status" value="1"/>
</dbReference>
<dbReference type="PANTHER" id="PTHR43536:SF1">
    <property type="entry name" value="MANNOSYLGLYCOPROTEIN ENDO-BETA-MANNOSIDASE"/>
    <property type="match status" value="1"/>
</dbReference>
<dbReference type="InterPro" id="IPR041351">
    <property type="entry name" value="Ig_GlcNase"/>
</dbReference>
<evidence type="ECO:0000313" key="2">
    <source>
        <dbReference type="EMBL" id="QOV40716.1"/>
    </source>
</evidence>
<dbReference type="AlphaFoldDB" id="A0A7M2SWH6"/>
<dbReference type="Pfam" id="PF18368">
    <property type="entry name" value="Ig_GlcNase"/>
    <property type="match status" value="1"/>
</dbReference>
<reference evidence="2 3" key="1">
    <citation type="submission" date="2020-10" db="EMBL/GenBank/DDBJ databases">
        <title>Streptomyces ferrugineus complate genome analysis.</title>
        <authorList>
            <person name="Anwar N."/>
        </authorList>
    </citation>
    <scope>NUCLEOTIDE SEQUENCE [LARGE SCALE GENOMIC DNA]</scope>
    <source>
        <strain evidence="2 3">CCTCC AA2014009</strain>
    </source>
</reference>
<dbReference type="RefSeq" id="WP_194049301.1">
    <property type="nucleotide sequence ID" value="NZ_CP063373.1"/>
</dbReference>
<keyword evidence="3" id="KW-1185">Reference proteome</keyword>
<protein>
    <recommendedName>
        <fullName evidence="1">Exo-beta-D-glucosaminidase Ig-fold domain-containing protein</fullName>
    </recommendedName>
</protein>
<dbReference type="GO" id="GO:0005975">
    <property type="term" value="P:carbohydrate metabolic process"/>
    <property type="evidence" value="ECO:0007669"/>
    <property type="project" value="UniProtKB-ARBA"/>
</dbReference>
<dbReference type="EMBL" id="CP063373">
    <property type="protein sequence ID" value="QOV40716.1"/>
    <property type="molecule type" value="Genomic_DNA"/>
</dbReference>
<organism evidence="2 3">
    <name type="scientific">Streptomyces ferrugineus</name>
    <dbReference type="NCBI Taxonomy" id="1413221"/>
    <lineage>
        <taxon>Bacteria</taxon>
        <taxon>Bacillati</taxon>
        <taxon>Actinomycetota</taxon>
        <taxon>Actinomycetes</taxon>
        <taxon>Kitasatosporales</taxon>
        <taxon>Streptomycetaceae</taxon>
        <taxon>Streptomyces</taxon>
    </lineage>
</organism>
<dbReference type="Gene3D" id="2.60.40.10">
    <property type="entry name" value="Immunoglobulins"/>
    <property type="match status" value="1"/>
</dbReference>
<evidence type="ECO:0000313" key="3">
    <source>
        <dbReference type="Proteomes" id="UP000594205"/>
    </source>
</evidence>
<gene>
    <name evidence="2" type="ORF">IM697_21330</name>
</gene>
<dbReference type="InterPro" id="IPR036156">
    <property type="entry name" value="Beta-gal/glucu_dom_sf"/>
</dbReference>
<feature type="domain" description="Exo-beta-D-glucosaminidase Ig-fold" evidence="1">
    <location>
        <begin position="40"/>
        <end position="149"/>
    </location>
</feature>